<gene>
    <name evidence="1" type="ORF">HNQ81_002146</name>
</gene>
<evidence type="ECO:0000313" key="2">
    <source>
        <dbReference type="Proteomes" id="UP000539642"/>
    </source>
</evidence>
<dbReference type="Proteomes" id="UP000539642">
    <property type="component" value="Unassembled WGS sequence"/>
</dbReference>
<dbReference type="EMBL" id="JACHEO010000011">
    <property type="protein sequence ID" value="MBB5348411.1"/>
    <property type="molecule type" value="Genomic_DNA"/>
</dbReference>
<reference evidence="1 2" key="1">
    <citation type="submission" date="2020-08" db="EMBL/GenBank/DDBJ databases">
        <title>Genomic Encyclopedia of Type Strains, Phase IV (KMG-IV): sequencing the most valuable type-strain genomes for metagenomic binning, comparative biology and taxonomic classification.</title>
        <authorList>
            <person name="Goeker M."/>
        </authorList>
    </citation>
    <scope>NUCLEOTIDE SEQUENCE [LARGE SCALE GENOMIC DNA]</scope>
    <source>
        <strain evidence="1 2">DSM 28570</strain>
    </source>
</reference>
<sequence>MNCKLSILFSTIYVVFGAWPVFGEAKHLGVAGKLYQVVEPDIATELEQQAVAKNHVEEDEFLDRVRTYQPEDLHPLPRATEDRTFLVDMTYTLDQDLVDGNGKVIYPRGFTFNPLDYVSFPGGLLVIDGDDPSQIKWFRQTPYATNHKVRLLLAGGYAFQLTEQLKRSVFYLVDEIAERLQLAAAPSLVIQKNNMLQVREFFVPQERTTEENDASR</sequence>
<comment type="caution">
    <text evidence="1">The sequence shown here is derived from an EMBL/GenBank/DDBJ whole genome shotgun (WGS) entry which is preliminary data.</text>
</comment>
<protein>
    <submittedName>
        <fullName evidence="1">Conjugal transfer pilus assembly protein TraW</fullName>
    </submittedName>
</protein>
<dbReference type="AlphaFoldDB" id="A0A840V5S6"/>
<dbReference type="RefSeq" id="WP_183351123.1">
    <property type="nucleotide sequence ID" value="NZ_JACHEO010000011.1"/>
</dbReference>
<organism evidence="1 2">
    <name type="scientific">Desulfoprunum benzoelyticum</name>
    <dbReference type="NCBI Taxonomy" id="1506996"/>
    <lineage>
        <taxon>Bacteria</taxon>
        <taxon>Pseudomonadati</taxon>
        <taxon>Thermodesulfobacteriota</taxon>
        <taxon>Desulfobulbia</taxon>
        <taxon>Desulfobulbales</taxon>
        <taxon>Desulfobulbaceae</taxon>
        <taxon>Desulfoprunum</taxon>
    </lineage>
</organism>
<proteinExistence type="predicted"/>
<name>A0A840V5S6_9BACT</name>
<evidence type="ECO:0000313" key="1">
    <source>
        <dbReference type="EMBL" id="MBB5348411.1"/>
    </source>
</evidence>
<keyword evidence="2" id="KW-1185">Reference proteome</keyword>
<accession>A0A840V5S6</accession>